<sequence>MDRIAYIEQEIEGLRKELTDHRVYGLLSEMDDIRIFMQKHVYPVWDFMSLLKALQNRLTCTSLPWKPTNNAKTARFINEIVLGEETDINENGVPKSHFEMYLDAMGEVNADTSKVLGFIASLDDLSDLGEKINHAPLQAAEKEFLHFTFATIHEDQIHKTAAAFTFGREDLIPDMFLKIIEQSSEKHKKSFPKLTYYLRRHIELDGDEHGPLSLEMVKELCGQSEKKWQEAGDTAKKALLCRIKLWDEIADEIEKRKPCKRYRR</sequence>
<keyword evidence="2" id="KW-1185">Reference proteome</keyword>
<reference evidence="2" key="1">
    <citation type="submission" date="2016-11" db="EMBL/GenBank/DDBJ databases">
        <authorList>
            <person name="Varghese N."/>
            <person name="Submissions S."/>
        </authorList>
    </citation>
    <scope>NUCLEOTIDE SEQUENCE [LARGE SCALE GENOMIC DNA]</scope>
    <source>
        <strain evidence="2">DSM 19858</strain>
    </source>
</reference>
<evidence type="ECO:0000313" key="1">
    <source>
        <dbReference type="EMBL" id="SHJ76679.1"/>
    </source>
</evidence>
<dbReference type="RefSeq" id="WP_072995039.1">
    <property type="nucleotide sequence ID" value="NZ_FQYU01000008.1"/>
</dbReference>
<dbReference type="InterPro" id="IPR016084">
    <property type="entry name" value="Haem_Oase-like_multi-hlx"/>
</dbReference>
<accession>A0A1M6LZK7</accession>
<dbReference type="Gene3D" id="1.20.910.10">
    <property type="entry name" value="Heme oxygenase-like"/>
    <property type="match status" value="1"/>
</dbReference>
<dbReference type="Pfam" id="PF11251">
    <property type="entry name" value="DUF3050"/>
    <property type="match status" value="1"/>
</dbReference>
<dbReference type="InterPro" id="IPR024423">
    <property type="entry name" value="DUF3050"/>
</dbReference>
<dbReference type="AlphaFoldDB" id="A0A1M6LZK7"/>
<gene>
    <name evidence="1" type="ORF">SAMN04488513_108114</name>
</gene>
<evidence type="ECO:0000313" key="2">
    <source>
        <dbReference type="Proteomes" id="UP000184543"/>
    </source>
</evidence>
<name>A0A1M6LZK7_9FLAO</name>
<evidence type="ECO:0008006" key="3">
    <source>
        <dbReference type="Google" id="ProtNLM"/>
    </source>
</evidence>
<dbReference type="OrthoDB" id="9791270at2"/>
<dbReference type="EMBL" id="FQYU01000008">
    <property type="protein sequence ID" value="SHJ76679.1"/>
    <property type="molecule type" value="Genomic_DNA"/>
</dbReference>
<dbReference type="STRING" id="192903.SAMN04488513_108114"/>
<dbReference type="Proteomes" id="UP000184543">
    <property type="component" value="Unassembled WGS sequence"/>
</dbReference>
<protein>
    <recommendedName>
        <fullName evidence="3">DUF3050 domain-containing protein</fullName>
    </recommendedName>
</protein>
<proteinExistence type="predicted"/>
<dbReference type="SUPFAM" id="SSF48613">
    <property type="entry name" value="Heme oxygenase-like"/>
    <property type="match status" value="1"/>
</dbReference>
<organism evidence="1 2">
    <name type="scientific">Pseudozobellia thermophila</name>
    <dbReference type="NCBI Taxonomy" id="192903"/>
    <lineage>
        <taxon>Bacteria</taxon>
        <taxon>Pseudomonadati</taxon>
        <taxon>Bacteroidota</taxon>
        <taxon>Flavobacteriia</taxon>
        <taxon>Flavobacteriales</taxon>
        <taxon>Flavobacteriaceae</taxon>
        <taxon>Pseudozobellia</taxon>
    </lineage>
</organism>